<feature type="transmembrane region" description="Helical" evidence="5">
    <location>
        <begin position="443"/>
        <end position="465"/>
    </location>
</feature>
<dbReference type="InterPro" id="IPR015672">
    <property type="entry name" value="GPHR/GTG"/>
</dbReference>
<dbReference type="PANTHER" id="PTHR15948:SF0">
    <property type="entry name" value="GOLGI PH REGULATOR A-RELATED"/>
    <property type="match status" value="1"/>
</dbReference>
<feature type="transmembrane region" description="Helical" evidence="5">
    <location>
        <begin position="164"/>
        <end position="185"/>
    </location>
</feature>
<dbReference type="InterPro" id="IPR025969">
    <property type="entry name" value="ABA_GPCR_dom"/>
</dbReference>
<evidence type="ECO:0000256" key="5">
    <source>
        <dbReference type="SAM" id="Phobius"/>
    </source>
</evidence>
<comment type="subcellular location">
    <subcellularLocation>
        <location evidence="1">Membrane</location>
        <topology evidence="1">Multi-pass membrane protein</topology>
    </subcellularLocation>
</comment>
<evidence type="ECO:0000259" key="6">
    <source>
        <dbReference type="Pfam" id="PF12430"/>
    </source>
</evidence>
<keyword evidence="9" id="KW-1185">Reference proteome</keyword>
<dbReference type="EMBL" id="VJMJ01000120">
    <property type="protein sequence ID" value="KAF0733651.1"/>
    <property type="molecule type" value="Genomic_DNA"/>
</dbReference>
<comment type="caution">
    <text evidence="8">The sequence shown here is derived from an EMBL/GenBank/DDBJ whole genome shotgun (WGS) entry which is preliminary data.</text>
</comment>
<evidence type="ECO:0000259" key="7">
    <source>
        <dbReference type="Pfam" id="PF12537"/>
    </source>
</evidence>
<feature type="domain" description="Golgi pH regulator conserved" evidence="7">
    <location>
        <begin position="160"/>
        <end position="225"/>
    </location>
</feature>
<evidence type="ECO:0000256" key="1">
    <source>
        <dbReference type="ARBA" id="ARBA00004141"/>
    </source>
</evidence>
<feature type="transmembrane region" description="Helical" evidence="5">
    <location>
        <begin position="42"/>
        <end position="63"/>
    </location>
</feature>
<evidence type="ECO:0000256" key="2">
    <source>
        <dbReference type="ARBA" id="ARBA00022692"/>
    </source>
</evidence>
<sequence length="485" mass="56252">MLSLPMSAFLLVGASWLAFFLFAYAFFSMWIFQDYEVKDTGVFSRFLFCLCFMFSFSIFEVLIFELANILSPETRQLVWQVDLTALAVLLAYMIPVVLFFTMAREQQLRRHQAMLVSCILEVVFLYIFWKSGDYVPSLPLQSNLHRPTVTEASPVLGFVSLEGFISRVGFLGVNFMAVLSGFGAVNMPYESMTVFWRTVAEDDINGLERRVRQNLSMIITKKKRIAYELHSTRHLESKTTSYNPLRDLWNKLYPINDKETYLQNLRKEVDVLETLGQELFLELHAMRELQQQALEKRTIKGRLFNWIGYAFCIFCVYKMIMSTINVVFQRDRDTDPITSVMEKVLYLFPLLDKWINVRVISDLSSLIFVGILVFTQTRGFLIIVLKFFRFFSSSVSSNSVVLCLAHLMGMYFVSSFVMMRMNLQAENKRHIDAVLGHIDYYGFSSWFDVIFVISATFSIALLLILNFSKVSRTAQDSFSTLDKYP</sequence>
<feature type="transmembrane region" description="Helical" evidence="5">
    <location>
        <begin position="306"/>
        <end position="328"/>
    </location>
</feature>
<evidence type="ECO:0000313" key="8">
    <source>
        <dbReference type="EMBL" id="KAF0733651.1"/>
    </source>
</evidence>
<feature type="transmembrane region" description="Helical" evidence="5">
    <location>
        <begin position="113"/>
        <end position="129"/>
    </location>
</feature>
<name>A0A6G0X185_9STRA</name>
<feature type="domain" description="Abscisic acid G-protein coupled receptor-like" evidence="6">
    <location>
        <begin position="296"/>
        <end position="464"/>
    </location>
</feature>
<dbReference type="Pfam" id="PF12537">
    <property type="entry name" value="GPHR_N"/>
    <property type="match status" value="1"/>
</dbReference>
<feature type="transmembrane region" description="Helical" evidence="5">
    <location>
        <begin position="366"/>
        <end position="388"/>
    </location>
</feature>
<dbReference type="Pfam" id="PF12430">
    <property type="entry name" value="ABA_GPCR"/>
    <property type="match status" value="1"/>
</dbReference>
<feature type="transmembrane region" description="Helical" evidence="5">
    <location>
        <begin position="400"/>
        <end position="423"/>
    </location>
</feature>
<gene>
    <name evidence="8" type="ORF">Ae201684_009496</name>
</gene>
<evidence type="ECO:0000256" key="4">
    <source>
        <dbReference type="ARBA" id="ARBA00023136"/>
    </source>
</evidence>
<dbReference type="PANTHER" id="PTHR15948">
    <property type="entry name" value="G-PROTEIN COUPLED RECEPTOR 89-RELATED"/>
    <property type="match status" value="1"/>
</dbReference>
<feature type="transmembrane region" description="Helical" evidence="5">
    <location>
        <begin position="83"/>
        <end position="101"/>
    </location>
</feature>
<keyword evidence="4 5" id="KW-0472">Membrane</keyword>
<dbReference type="GO" id="GO:0016020">
    <property type="term" value="C:membrane"/>
    <property type="evidence" value="ECO:0007669"/>
    <property type="project" value="UniProtKB-SubCell"/>
</dbReference>
<evidence type="ECO:0000256" key="3">
    <source>
        <dbReference type="ARBA" id="ARBA00022989"/>
    </source>
</evidence>
<keyword evidence="2 5" id="KW-0812">Transmembrane</keyword>
<dbReference type="InterPro" id="IPR022535">
    <property type="entry name" value="Golgi_pH-regulator_cons_dom"/>
</dbReference>
<feature type="transmembrane region" description="Helical" evidence="5">
    <location>
        <begin position="6"/>
        <end position="30"/>
    </location>
</feature>
<proteinExistence type="predicted"/>
<dbReference type="Proteomes" id="UP000481153">
    <property type="component" value="Unassembled WGS sequence"/>
</dbReference>
<dbReference type="AlphaFoldDB" id="A0A6G0X185"/>
<accession>A0A6G0X185</accession>
<keyword evidence="3 5" id="KW-1133">Transmembrane helix</keyword>
<protein>
    <recommendedName>
        <fullName evidence="10">Abscisic acid G-protein coupled receptor-like domain-containing protein</fullName>
    </recommendedName>
</protein>
<organism evidence="8 9">
    <name type="scientific">Aphanomyces euteiches</name>
    <dbReference type="NCBI Taxonomy" id="100861"/>
    <lineage>
        <taxon>Eukaryota</taxon>
        <taxon>Sar</taxon>
        <taxon>Stramenopiles</taxon>
        <taxon>Oomycota</taxon>
        <taxon>Saprolegniomycetes</taxon>
        <taxon>Saprolegniales</taxon>
        <taxon>Verrucalvaceae</taxon>
        <taxon>Aphanomyces</taxon>
    </lineage>
</organism>
<dbReference type="VEuPathDB" id="FungiDB:AeMF1_019474"/>
<evidence type="ECO:0000313" key="9">
    <source>
        <dbReference type="Proteomes" id="UP000481153"/>
    </source>
</evidence>
<reference evidence="8 9" key="1">
    <citation type="submission" date="2019-07" db="EMBL/GenBank/DDBJ databases">
        <title>Genomics analysis of Aphanomyces spp. identifies a new class of oomycete effector associated with host adaptation.</title>
        <authorList>
            <person name="Gaulin E."/>
        </authorList>
    </citation>
    <scope>NUCLEOTIDE SEQUENCE [LARGE SCALE GENOMIC DNA]</scope>
    <source>
        <strain evidence="8 9">ATCC 201684</strain>
    </source>
</reference>
<evidence type="ECO:0008006" key="10">
    <source>
        <dbReference type="Google" id="ProtNLM"/>
    </source>
</evidence>